<name>A0A9P0NJ11_APHGO</name>
<reference evidence="8" key="1">
    <citation type="submission" date="2022-02" db="EMBL/GenBank/DDBJ databases">
        <authorList>
            <person name="King R."/>
        </authorList>
    </citation>
    <scope>NUCLEOTIDE SEQUENCE</scope>
</reference>
<evidence type="ECO:0000256" key="6">
    <source>
        <dbReference type="ARBA" id="ARBA00038129"/>
    </source>
</evidence>
<dbReference type="InterPro" id="IPR003958">
    <property type="entry name" value="CBFA_NFYB_domain"/>
</dbReference>
<protein>
    <recommendedName>
        <fullName evidence="7">Transcription factor CBF/NF-Y/archaeal histone domain-containing protein</fullName>
    </recommendedName>
</protein>
<gene>
    <name evidence="8" type="ORF">APHIGO_LOCUS8123</name>
</gene>
<keyword evidence="2" id="KW-0805">Transcription regulation</keyword>
<organism evidence="8 9">
    <name type="scientific">Aphis gossypii</name>
    <name type="common">Cotton aphid</name>
    <dbReference type="NCBI Taxonomy" id="80765"/>
    <lineage>
        <taxon>Eukaryota</taxon>
        <taxon>Metazoa</taxon>
        <taxon>Ecdysozoa</taxon>
        <taxon>Arthropoda</taxon>
        <taxon>Hexapoda</taxon>
        <taxon>Insecta</taxon>
        <taxon>Pterygota</taxon>
        <taxon>Neoptera</taxon>
        <taxon>Paraneoptera</taxon>
        <taxon>Hemiptera</taxon>
        <taxon>Sternorrhyncha</taxon>
        <taxon>Aphidomorpha</taxon>
        <taxon>Aphidoidea</taxon>
        <taxon>Aphididae</taxon>
        <taxon>Aphidini</taxon>
        <taxon>Aphis</taxon>
        <taxon>Aphis</taxon>
    </lineage>
</organism>
<evidence type="ECO:0000256" key="1">
    <source>
        <dbReference type="ARBA" id="ARBA00004123"/>
    </source>
</evidence>
<dbReference type="CDD" id="cd22908">
    <property type="entry name" value="HFD_NFYC-like"/>
    <property type="match status" value="1"/>
</dbReference>
<evidence type="ECO:0000256" key="5">
    <source>
        <dbReference type="ARBA" id="ARBA00023242"/>
    </source>
</evidence>
<evidence type="ECO:0000256" key="2">
    <source>
        <dbReference type="ARBA" id="ARBA00023015"/>
    </source>
</evidence>
<keyword evidence="3" id="KW-0238">DNA-binding</keyword>
<evidence type="ECO:0000256" key="3">
    <source>
        <dbReference type="ARBA" id="ARBA00023125"/>
    </source>
</evidence>
<dbReference type="Gene3D" id="1.10.20.10">
    <property type="entry name" value="Histone, subunit A"/>
    <property type="match status" value="1"/>
</dbReference>
<dbReference type="FunFam" id="1.10.20.10:FF:000062">
    <property type="entry name" value="Nuclear transcription factor Y subunit C"/>
    <property type="match status" value="1"/>
</dbReference>
<reference evidence="8" key="2">
    <citation type="submission" date="2022-10" db="EMBL/GenBank/DDBJ databases">
        <authorList>
            <consortium name="ENA_rothamsted_submissions"/>
            <consortium name="culmorum"/>
            <person name="King R."/>
        </authorList>
    </citation>
    <scope>NUCLEOTIDE SEQUENCE</scope>
</reference>
<dbReference type="GO" id="GO:0016602">
    <property type="term" value="C:CCAAT-binding factor complex"/>
    <property type="evidence" value="ECO:0007669"/>
    <property type="project" value="TreeGrafter"/>
</dbReference>
<dbReference type="GO" id="GO:0000978">
    <property type="term" value="F:RNA polymerase II cis-regulatory region sequence-specific DNA binding"/>
    <property type="evidence" value="ECO:0007669"/>
    <property type="project" value="TreeGrafter"/>
</dbReference>
<keyword evidence="4" id="KW-0804">Transcription</keyword>
<evidence type="ECO:0000259" key="7">
    <source>
        <dbReference type="Pfam" id="PF00808"/>
    </source>
</evidence>
<sequence>MSKFLVDPSTLKQKKNDTTKDDLNTMDIIPVENNSENCNVICLYHFWPKMIEEIRNIEMINPKKQTLLPLKRIKKVMHLDDTVKMTNAETTIMLSKAIEMFIREITLRGWRHTEDKHRRTLMKNDISEAVAGYDQFDFLIDIVPEPVAKKGIKNTQMKTSTNPKQVIITTSVLHIVSYIK</sequence>
<feature type="domain" description="Transcription factor CBF/NF-Y/archaeal histone" evidence="7">
    <location>
        <begin position="67"/>
        <end position="130"/>
    </location>
</feature>
<dbReference type="Proteomes" id="UP001154329">
    <property type="component" value="Chromosome 3"/>
</dbReference>
<comment type="similarity">
    <text evidence="6">Belongs to the NFYC/HAP5 subunit family.</text>
</comment>
<dbReference type="SUPFAM" id="SSF47113">
    <property type="entry name" value="Histone-fold"/>
    <property type="match status" value="1"/>
</dbReference>
<comment type="subcellular location">
    <subcellularLocation>
        <location evidence="1">Nucleus</location>
    </subcellularLocation>
</comment>
<dbReference type="Pfam" id="PF00808">
    <property type="entry name" value="CBFD_NFYB_HMF"/>
    <property type="match status" value="1"/>
</dbReference>
<dbReference type="GO" id="GO:0001228">
    <property type="term" value="F:DNA-binding transcription activator activity, RNA polymerase II-specific"/>
    <property type="evidence" value="ECO:0007669"/>
    <property type="project" value="TreeGrafter"/>
</dbReference>
<keyword evidence="5" id="KW-0539">Nucleus</keyword>
<keyword evidence="9" id="KW-1185">Reference proteome</keyword>
<dbReference type="PANTHER" id="PTHR10252:SF8">
    <property type="entry name" value="NUCLEAR TRANSCRIPTION FACTOR Y SUBUNIT GAMMA"/>
    <property type="match status" value="1"/>
</dbReference>
<evidence type="ECO:0000313" key="8">
    <source>
        <dbReference type="EMBL" id="CAH1731411.1"/>
    </source>
</evidence>
<dbReference type="InterPro" id="IPR050568">
    <property type="entry name" value="Transcr_DNA_Rep_Reg"/>
</dbReference>
<evidence type="ECO:0000256" key="4">
    <source>
        <dbReference type="ARBA" id="ARBA00023163"/>
    </source>
</evidence>
<dbReference type="GO" id="GO:0046982">
    <property type="term" value="F:protein heterodimerization activity"/>
    <property type="evidence" value="ECO:0007669"/>
    <property type="project" value="InterPro"/>
</dbReference>
<dbReference type="InterPro" id="IPR009072">
    <property type="entry name" value="Histone-fold"/>
</dbReference>
<dbReference type="PANTHER" id="PTHR10252">
    <property type="entry name" value="HISTONE-LIKE TRANSCRIPTION FACTOR CCAAT-RELATED"/>
    <property type="match status" value="1"/>
</dbReference>
<accession>A0A9P0NJ11</accession>
<proteinExistence type="inferred from homology"/>
<dbReference type="EMBL" id="OU899036">
    <property type="protein sequence ID" value="CAH1731411.1"/>
    <property type="molecule type" value="Genomic_DNA"/>
</dbReference>
<dbReference type="AlphaFoldDB" id="A0A9P0NJ11"/>
<evidence type="ECO:0000313" key="9">
    <source>
        <dbReference type="Proteomes" id="UP001154329"/>
    </source>
</evidence>